<protein>
    <submittedName>
        <fullName evidence="3">Cupin domain-containing protein</fullName>
    </submittedName>
</protein>
<keyword evidence="1" id="KW-0732">Signal</keyword>
<name>A0ABX8GH28_9CELL</name>
<dbReference type="InterPro" id="IPR014710">
    <property type="entry name" value="RmlC-like_jellyroll"/>
</dbReference>
<feature type="domain" description="Cupin type-2" evidence="2">
    <location>
        <begin position="74"/>
        <end position="135"/>
    </location>
</feature>
<reference evidence="3 4" key="1">
    <citation type="submission" date="2021-05" db="EMBL/GenBank/DDBJ databases">
        <title>Novel species in genus Cellulomonas.</title>
        <authorList>
            <person name="Zhang G."/>
        </authorList>
    </citation>
    <scope>NUCLEOTIDE SEQUENCE [LARGE SCALE GENOMIC DNA]</scope>
    <source>
        <strain evidence="4">zg-ZUI157</strain>
    </source>
</reference>
<dbReference type="Proteomes" id="UP000679335">
    <property type="component" value="Chromosome"/>
</dbReference>
<dbReference type="SUPFAM" id="SSF51182">
    <property type="entry name" value="RmlC-like cupins"/>
    <property type="match status" value="1"/>
</dbReference>
<organism evidence="3 4">
    <name type="scientific">Cellulomonas dongxiuzhuiae</name>
    <dbReference type="NCBI Taxonomy" id="2819979"/>
    <lineage>
        <taxon>Bacteria</taxon>
        <taxon>Bacillati</taxon>
        <taxon>Actinomycetota</taxon>
        <taxon>Actinomycetes</taxon>
        <taxon>Micrococcales</taxon>
        <taxon>Cellulomonadaceae</taxon>
        <taxon>Cellulomonas</taxon>
    </lineage>
</organism>
<feature type="chain" id="PRO_5045423690" evidence="1">
    <location>
        <begin position="24"/>
        <end position="158"/>
    </location>
</feature>
<gene>
    <name evidence="3" type="ORF">KKR89_14225</name>
</gene>
<evidence type="ECO:0000313" key="3">
    <source>
        <dbReference type="EMBL" id="QWC15443.1"/>
    </source>
</evidence>
<accession>A0ABX8GH28</accession>
<feature type="signal peptide" evidence="1">
    <location>
        <begin position="1"/>
        <end position="23"/>
    </location>
</feature>
<dbReference type="Pfam" id="PF07883">
    <property type="entry name" value="Cupin_2"/>
    <property type="match status" value="1"/>
</dbReference>
<keyword evidence="4" id="KW-1185">Reference proteome</keyword>
<dbReference type="RefSeq" id="WP_208196010.1">
    <property type="nucleotide sequence ID" value="NZ_CP076023.1"/>
</dbReference>
<evidence type="ECO:0000259" key="2">
    <source>
        <dbReference type="Pfam" id="PF07883"/>
    </source>
</evidence>
<dbReference type="InterPro" id="IPR013096">
    <property type="entry name" value="Cupin_2"/>
</dbReference>
<dbReference type="InterPro" id="IPR011051">
    <property type="entry name" value="RmlC_Cupin_sf"/>
</dbReference>
<evidence type="ECO:0000256" key="1">
    <source>
        <dbReference type="SAM" id="SignalP"/>
    </source>
</evidence>
<evidence type="ECO:0000313" key="4">
    <source>
        <dbReference type="Proteomes" id="UP000679335"/>
    </source>
</evidence>
<sequence length="158" mass="16179">MRLRPVLTAGALVAVGTVTIVTAAVGTPGSGTTVTTDSVTGRLDGSAGRGVLKVQQDGVRLMSHGPTDVTTFDLTYPPGAFSGWHSHPGIVVVVVRSGEVVRQTGCTSQRFGPGDAFTEVGPHQVTNPSSTTAVLSITRIYPAAGASTPRIDEPAPRC</sequence>
<dbReference type="Gene3D" id="2.60.120.10">
    <property type="entry name" value="Jelly Rolls"/>
    <property type="match status" value="1"/>
</dbReference>
<proteinExistence type="predicted"/>
<dbReference type="EMBL" id="CP076023">
    <property type="protein sequence ID" value="QWC15443.1"/>
    <property type="molecule type" value="Genomic_DNA"/>
</dbReference>